<evidence type="ECO:0000256" key="2">
    <source>
        <dbReference type="SAM" id="Phobius"/>
    </source>
</evidence>
<dbReference type="PIRSF" id="PIRSF004638">
    <property type="entry name" value="UCP004638"/>
    <property type="match status" value="1"/>
</dbReference>
<dbReference type="EC" id="1.3.99.-" evidence="1"/>
<dbReference type="OrthoDB" id="194724at2"/>
<reference evidence="4" key="1">
    <citation type="submission" date="2017-05" db="EMBL/GenBank/DDBJ databases">
        <title>Complete and WGS of Bordetella genogroups.</title>
        <authorList>
            <person name="Spilker T."/>
            <person name="Lipuma J."/>
        </authorList>
    </citation>
    <scope>NUCLEOTIDE SEQUENCE [LARGE SCALE GENOMIC DNA]</scope>
    <source>
        <strain evidence="4">AU6712</strain>
    </source>
</reference>
<dbReference type="GO" id="GO:0005886">
    <property type="term" value="C:plasma membrane"/>
    <property type="evidence" value="ECO:0007669"/>
    <property type="project" value="UniProtKB-UniRule"/>
</dbReference>
<feature type="transmembrane region" description="Helical" evidence="2">
    <location>
        <begin position="49"/>
        <end position="68"/>
    </location>
</feature>
<organism evidence="3 4">
    <name type="scientific">Bordetella genomosp. 12</name>
    <dbReference type="NCBI Taxonomy" id="463035"/>
    <lineage>
        <taxon>Bacteria</taxon>
        <taxon>Pseudomonadati</taxon>
        <taxon>Pseudomonadota</taxon>
        <taxon>Betaproteobacteria</taxon>
        <taxon>Burkholderiales</taxon>
        <taxon>Alcaligenaceae</taxon>
        <taxon>Bordetella</taxon>
    </lineage>
</organism>
<dbReference type="RefSeq" id="WP_094810029.1">
    <property type="nucleotide sequence ID" value="NZ_NEVU01000001.1"/>
</dbReference>
<keyword evidence="1" id="KW-1003">Cell membrane</keyword>
<feature type="transmembrane region" description="Helical" evidence="2">
    <location>
        <begin position="113"/>
        <end position="132"/>
    </location>
</feature>
<sequence length="136" mass="15212">MLMYTTVKIVHVLAITVWILGLLWLSSTTGFSAASAASLRRMARWNHRVVLPAMALTWCCGLIMGGMVGWFGQLWLDVKMGLVLLLTLLQWWQTRVLRRMLDEAEYRAPGWMGLSGAAVFLLTALAITLAVAKPFF</sequence>
<evidence type="ECO:0000313" key="3">
    <source>
        <dbReference type="EMBL" id="OZI77422.1"/>
    </source>
</evidence>
<feature type="transmembrane region" description="Helical" evidence="2">
    <location>
        <begin position="12"/>
        <end position="37"/>
    </location>
</feature>
<gene>
    <name evidence="3" type="ORF">CAL22_02430</name>
</gene>
<accession>A0A261VV87</accession>
<keyword evidence="2" id="KW-1133">Transmembrane helix</keyword>
<dbReference type="EMBL" id="NEVU01000001">
    <property type="protein sequence ID" value="OZI77422.1"/>
    <property type="molecule type" value="Genomic_DNA"/>
</dbReference>
<dbReference type="GO" id="GO:0070818">
    <property type="term" value="F:protoporphyrinogen oxidase activity"/>
    <property type="evidence" value="ECO:0007669"/>
    <property type="project" value="UniProtKB-UniRule"/>
</dbReference>
<dbReference type="GO" id="GO:0006782">
    <property type="term" value="P:protoporphyrinogen IX biosynthetic process"/>
    <property type="evidence" value="ECO:0007669"/>
    <property type="project" value="UniProtKB-UniRule"/>
</dbReference>
<comment type="pathway">
    <text evidence="1">Porphyrin-containing compound metabolism; protoporphyrin-IX biosynthesis; protoporphyrin-IX from protoporphyrinogen-IX: step 1/1.</text>
</comment>
<keyword evidence="2" id="KW-0812">Transmembrane</keyword>
<keyword evidence="1" id="KW-0349">Heme</keyword>
<dbReference type="GO" id="GO:0046872">
    <property type="term" value="F:metal ion binding"/>
    <property type="evidence" value="ECO:0007669"/>
    <property type="project" value="UniProtKB-UniRule"/>
</dbReference>
<comment type="similarity">
    <text evidence="1">Belongs to the HemJ family.</text>
</comment>
<name>A0A261VV87_9BORD</name>
<keyword evidence="1 2" id="KW-0472">Membrane</keyword>
<comment type="function">
    <text evidence="1">Catalyzes the oxidation of protoporphyrinogen IX to protoporphyrin IX.</text>
</comment>
<dbReference type="InterPro" id="IPR005265">
    <property type="entry name" value="HemJ-like"/>
</dbReference>
<evidence type="ECO:0000256" key="1">
    <source>
        <dbReference type="PIRNR" id="PIRNR004638"/>
    </source>
</evidence>
<dbReference type="Proteomes" id="UP000216429">
    <property type="component" value="Unassembled WGS sequence"/>
</dbReference>
<keyword evidence="1" id="KW-0408">Iron</keyword>
<protein>
    <recommendedName>
        <fullName evidence="1">Protoporphyrinogen IX oxidase</fullName>
        <ecNumber evidence="1">1.3.99.-</ecNumber>
    </recommendedName>
</protein>
<comment type="catalytic activity">
    <reaction evidence="1">
        <text>protoporphyrinogen IX + 3 A = protoporphyrin IX + 3 AH2</text>
        <dbReference type="Rhea" id="RHEA:62000"/>
        <dbReference type="ChEBI" id="CHEBI:13193"/>
        <dbReference type="ChEBI" id="CHEBI:17499"/>
        <dbReference type="ChEBI" id="CHEBI:57306"/>
        <dbReference type="ChEBI" id="CHEBI:57307"/>
    </reaction>
</comment>
<evidence type="ECO:0000313" key="4">
    <source>
        <dbReference type="Proteomes" id="UP000216429"/>
    </source>
</evidence>
<keyword evidence="4" id="KW-1185">Reference proteome</keyword>
<comment type="cofactor">
    <cofactor evidence="1">
        <name>heme b</name>
        <dbReference type="ChEBI" id="CHEBI:60344"/>
    </cofactor>
    <text evidence="1">Binds 1 heme b (iron(II)-protoporphyrin IX) group per subunit.</text>
</comment>
<dbReference type="AlphaFoldDB" id="A0A261VV87"/>
<proteinExistence type="inferred from homology"/>
<dbReference type="UniPathway" id="UPA00251">
    <property type="reaction ID" value="UER00324"/>
</dbReference>
<comment type="caution">
    <text evidence="3">The sequence shown here is derived from an EMBL/GenBank/DDBJ whole genome shotgun (WGS) entry which is preliminary data.</text>
</comment>
<dbReference type="Pfam" id="PF03653">
    <property type="entry name" value="UPF0093"/>
    <property type="match status" value="1"/>
</dbReference>
<keyword evidence="1" id="KW-0479">Metal-binding</keyword>